<name>A0AB34KDI8_9PEZI</name>
<dbReference type="RefSeq" id="XP_069225154.1">
    <property type="nucleotide sequence ID" value="XM_069377901.1"/>
</dbReference>
<feature type="region of interest" description="Disordered" evidence="1">
    <location>
        <begin position="385"/>
        <end position="405"/>
    </location>
</feature>
<gene>
    <name evidence="2" type="ORF">WHR41_09297</name>
</gene>
<proteinExistence type="predicted"/>
<dbReference type="GeneID" id="96010739"/>
<protein>
    <recommendedName>
        <fullName evidence="4">Clr5 domain-containing protein</fullName>
    </recommendedName>
</protein>
<evidence type="ECO:0008006" key="4">
    <source>
        <dbReference type="Google" id="ProtNLM"/>
    </source>
</evidence>
<feature type="compositionally biased region" description="Basic and acidic residues" evidence="1">
    <location>
        <begin position="74"/>
        <end position="95"/>
    </location>
</feature>
<dbReference type="AlphaFoldDB" id="A0AB34KDI8"/>
<sequence length="569" mass="63910">MANMFPDANTETIVVEYLRHAELSSGSPELEAAIQHYIGTRDNITQERILSRWVTRIDVNGGTDQCSDPRKRRRTEEPQDPDETRDQGREDRPDEAPNQEQNEAAEREPEKGQGATPKQSLIDETDEASDEEFGKLRQKAVAFFIERRRKASEQGEPLKRPLNWKVAQKALVALQEGYEYIRDKGIGNLWDLKEPVGIHQPPEDNSPLQRVTIFHESISSSVHLNDVKRRFTALLIYHECKENLIQVTKRKGKQEREEERRWGGESAKRTGLSFKSARGVHNNAYAWTNFIRAWGLGGLVMPGPSHRDVFERRLPIEHAKDLWAFCEIHLSSLALQVGELHDTVRCLLVKAVRIYKGDETLLQNGTRSTLAELYRTEWKQGTDRSLGTAVTTATNSDLPSTSSPGSTGMDILAAAARQHWVQDGLDSQGSRLDVGPTADAGELRNDDWQNPTVLTSAAQETYGTNLQMYGKNLSSQWPQEVVTTDAAISGQNLMGTTQQAGLRPSFGSQRHEEVNSWRPNVVMAPGPHFNGASVVPLGYDEFVNTSQFLTDEWLGTLYADNDFIECFEG</sequence>
<keyword evidence="3" id="KW-1185">Reference proteome</keyword>
<evidence type="ECO:0000313" key="3">
    <source>
        <dbReference type="Proteomes" id="UP000803884"/>
    </source>
</evidence>
<evidence type="ECO:0000256" key="1">
    <source>
        <dbReference type="SAM" id="MobiDB-lite"/>
    </source>
</evidence>
<reference evidence="2 3" key="1">
    <citation type="journal article" date="2020" name="Microbiol. Resour. Announc.">
        <title>Draft Genome Sequence of a Cladosporium Species Isolated from the Mesophotic Ascidian Didemnum maculosum.</title>
        <authorList>
            <person name="Gioti A."/>
            <person name="Siaperas R."/>
            <person name="Nikolaivits E."/>
            <person name="Le Goff G."/>
            <person name="Ouazzani J."/>
            <person name="Kotoulas G."/>
            <person name="Topakas E."/>
        </authorList>
    </citation>
    <scope>NUCLEOTIDE SEQUENCE [LARGE SCALE GENOMIC DNA]</scope>
    <source>
        <strain evidence="2 3">TM138-S3</strain>
    </source>
</reference>
<organism evidence="2 3">
    <name type="scientific">Cladosporium halotolerans</name>
    <dbReference type="NCBI Taxonomy" id="1052096"/>
    <lineage>
        <taxon>Eukaryota</taxon>
        <taxon>Fungi</taxon>
        <taxon>Dikarya</taxon>
        <taxon>Ascomycota</taxon>
        <taxon>Pezizomycotina</taxon>
        <taxon>Dothideomycetes</taxon>
        <taxon>Dothideomycetidae</taxon>
        <taxon>Cladosporiales</taxon>
        <taxon>Cladosporiaceae</taxon>
        <taxon>Cladosporium</taxon>
    </lineage>
</organism>
<accession>A0AB34KDI8</accession>
<feature type="region of interest" description="Disordered" evidence="1">
    <location>
        <begin position="59"/>
        <end position="133"/>
    </location>
</feature>
<dbReference type="Proteomes" id="UP000803884">
    <property type="component" value="Unassembled WGS sequence"/>
</dbReference>
<comment type="caution">
    <text evidence="2">The sequence shown here is derived from an EMBL/GenBank/DDBJ whole genome shotgun (WGS) entry which is preliminary data.</text>
</comment>
<evidence type="ECO:0000313" key="2">
    <source>
        <dbReference type="EMBL" id="KAL1582047.1"/>
    </source>
</evidence>
<dbReference type="EMBL" id="JAAQHG020000074">
    <property type="protein sequence ID" value="KAL1582047.1"/>
    <property type="molecule type" value="Genomic_DNA"/>
</dbReference>